<evidence type="ECO:0000313" key="3">
    <source>
        <dbReference type="Proteomes" id="UP000075881"/>
    </source>
</evidence>
<sequence length="85" mass="9722">MRREDTSRSFPQIVNASTRFSGIKVRSYYTAVLSYRLCISVFFFFANISKEALGSGMQFLLGMINSVLKRYLASPISLHRWSKSS</sequence>
<keyword evidence="1" id="KW-1133">Transmembrane helix</keyword>
<protein>
    <submittedName>
        <fullName evidence="2">Uncharacterized protein</fullName>
    </submittedName>
</protein>
<proteinExistence type="predicted"/>
<keyword evidence="1" id="KW-0472">Membrane</keyword>
<keyword evidence="3" id="KW-1185">Reference proteome</keyword>
<evidence type="ECO:0000256" key="1">
    <source>
        <dbReference type="SAM" id="Phobius"/>
    </source>
</evidence>
<keyword evidence="1" id="KW-0812">Transmembrane</keyword>
<organism evidence="2 3">
    <name type="scientific">Anopheles christyi</name>
    <dbReference type="NCBI Taxonomy" id="43041"/>
    <lineage>
        <taxon>Eukaryota</taxon>
        <taxon>Metazoa</taxon>
        <taxon>Ecdysozoa</taxon>
        <taxon>Arthropoda</taxon>
        <taxon>Hexapoda</taxon>
        <taxon>Insecta</taxon>
        <taxon>Pterygota</taxon>
        <taxon>Neoptera</taxon>
        <taxon>Endopterygota</taxon>
        <taxon>Diptera</taxon>
        <taxon>Nematocera</taxon>
        <taxon>Culicoidea</taxon>
        <taxon>Culicidae</taxon>
        <taxon>Anophelinae</taxon>
        <taxon>Anopheles</taxon>
    </lineage>
</organism>
<dbReference type="AlphaFoldDB" id="A0A182KIW6"/>
<name>A0A182KIW6_9DIPT</name>
<feature type="transmembrane region" description="Helical" evidence="1">
    <location>
        <begin position="28"/>
        <end position="46"/>
    </location>
</feature>
<dbReference type="EnsemblMetazoa" id="ACHR014378-RC">
    <property type="protein sequence ID" value="ACHR014378-PC"/>
    <property type="gene ID" value="ACHR014378"/>
</dbReference>
<evidence type="ECO:0000313" key="2">
    <source>
        <dbReference type="EnsemblMetazoa" id="ACHR014378-PA"/>
    </source>
</evidence>
<dbReference type="VEuPathDB" id="VectorBase:ACHR014378"/>
<dbReference type="EnsemblMetazoa" id="ACHR014378-RA">
    <property type="protein sequence ID" value="ACHR014378-PA"/>
    <property type="gene ID" value="ACHR014378"/>
</dbReference>
<accession>A0A182KIW6</accession>
<dbReference type="Proteomes" id="UP000075881">
    <property type="component" value="Unassembled WGS sequence"/>
</dbReference>
<reference evidence="2" key="2">
    <citation type="submission" date="2020-05" db="UniProtKB">
        <authorList>
            <consortium name="EnsemblMetazoa"/>
        </authorList>
    </citation>
    <scope>IDENTIFICATION</scope>
    <source>
        <strain evidence="2">ACHKN1017</strain>
    </source>
</reference>
<reference evidence="3" key="1">
    <citation type="submission" date="2013-03" db="EMBL/GenBank/DDBJ databases">
        <title>The Genome Sequence of Anopheles christyi ACHKN1017.</title>
        <authorList>
            <consortium name="The Broad Institute Genomics Platform"/>
            <person name="Neafsey D.E."/>
            <person name="Besansky N."/>
            <person name="Walker B."/>
            <person name="Young S.K."/>
            <person name="Zeng Q."/>
            <person name="Gargeya S."/>
            <person name="Fitzgerald M."/>
            <person name="Haas B."/>
            <person name="Abouelleil A."/>
            <person name="Allen A.W."/>
            <person name="Alvarado L."/>
            <person name="Arachchi H.M."/>
            <person name="Berlin A.M."/>
            <person name="Chapman S.B."/>
            <person name="Gainer-Dewar J."/>
            <person name="Goldberg J."/>
            <person name="Griggs A."/>
            <person name="Gujja S."/>
            <person name="Hansen M."/>
            <person name="Howarth C."/>
            <person name="Imamovic A."/>
            <person name="Ireland A."/>
            <person name="Larimer J."/>
            <person name="McCowan C."/>
            <person name="Murphy C."/>
            <person name="Pearson M."/>
            <person name="Poon T.W."/>
            <person name="Priest M."/>
            <person name="Roberts A."/>
            <person name="Saif S."/>
            <person name="Shea T."/>
            <person name="Sisk P."/>
            <person name="Sykes S."/>
            <person name="Wortman J."/>
            <person name="Nusbaum C."/>
            <person name="Birren B."/>
        </authorList>
    </citation>
    <scope>NUCLEOTIDE SEQUENCE [LARGE SCALE GENOMIC DNA]</scope>
    <source>
        <strain evidence="3">ACHKN1017</strain>
    </source>
</reference>